<sequence>MPEVVKVITPDPGVVDEDNNPVGGPLASVEIEGCLVAPVAGTENETLIRNGLTTTVQVIFPLGTVVGARAELEIRGETYTVDGYTPAWDAGLEGQSDDLGGLVVNATWSEG</sequence>
<gene>
    <name evidence="1" type="ORF">GYA93_15815</name>
</gene>
<proteinExistence type="predicted"/>
<dbReference type="Proteomes" id="UP000466307">
    <property type="component" value="Unassembled WGS sequence"/>
</dbReference>
<evidence type="ECO:0008006" key="3">
    <source>
        <dbReference type="Google" id="ProtNLM"/>
    </source>
</evidence>
<comment type="caution">
    <text evidence="1">The sequence shown here is derived from an EMBL/GenBank/DDBJ whole genome shotgun (WGS) entry which is preliminary data.</text>
</comment>
<reference evidence="1 2" key="1">
    <citation type="submission" date="2020-01" db="EMBL/GenBank/DDBJ databases">
        <title>Investigation of new actinobacteria for the biodesulphurisation of diesel fuel.</title>
        <authorList>
            <person name="Athi Narayanan S.M."/>
        </authorList>
    </citation>
    <scope>NUCLEOTIDE SEQUENCE [LARGE SCALE GENOMIC DNA]</scope>
    <source>
        <strain evidence="1 2">213E</strain>
    </source>
</reference>
<protein>
    <recommendedName>
        <fullName evidence="3">Head-to-tail stopper</fullName>
    </recommendedName>
</protein>
<dbReference type="RefSeq" id="WP_157079407.1">
    <property type="nucleotide sequence ID" value="NZ_JAADZU010000054.1"/>
</dbReference>
<dbReference type="AlphaFoldDB" id="A0A7K3LS19"/>
<evidence type="ECO:0000313" key="2">
    <source>
        <dbReference type="Proteomes" id="UP000466307"/>
    </source>
</evidence>
<evidence type="ECO:0000313" key="1">
    <source>
        <dbReference type="EMBL" id="NDK91039.1"/>
    </source>
</evidence>
<organism evidence="1 2">
    <name type="scientific">Gordonia desulfuricans</name>
    <dbReference type="NCBI Taxonomy" id="89051"/>
    <lineage>
        <taxon>Bacteria</taxon>
        <taxon>Bacillati</taxon>
        <taxon>Actinomycetota</taxon>
        <taxon>Actinomycetes</taxon>
        <taxon>Mycobacteriales</taxon>
        <taxon>Gordoniaceae</taxon>
        <taxon>Gordonia</taxon>
    </lineage>
</organism>
<dbReference type="EMBL" id="JAADZU010000054">
    <property type="protein sequence ID" value="NDK91039.1"/>
    <property type="molecule type" value="Genomic_DNA"/>
</dbReference>
<accession>A0A7K3LS19</accession>
<keyword evidence="2" id="KW-1185">Reference proteome</keyword>
<name>A0A7K3LS19_9ACTN</name>